<dbReference type="Proteomes" id="UP000249579">
    <property type="component" value="Unassembled WGS sequence"/>
</dbReference>
<keyword evidence="13" id="KW-0594">Phospholipid biosynthesis</keyword>
<dbReference type="Pfam" id="PF01219">
    <property type="entry name" value="DAGK_prokar"/>
    <property type="match status" value="1"/>
</dbReference>
<dbReference type="GO" id="GO:0005524">
    <property type="term" value="F:ATP binding"/>
    <property type="evidence" value="ECO:0007669"/>
    <property type="project" value="UniProtKB-KW"/>
</dbReference>
<evidence type="ECO:0000256" key="16">
    <source>
        <dbReference type="PIRSR" id="PIRSR600829-2"/>
    </source>
</evidence>
<comment type="cofactor">
    <cofactor evidence="18">
        <name>Mg(2+)</name>
        <dbReference type="ChEBI" id="CHEBI:18420"/>
    </cofactor>
    <text evidence="18">Mn(2+), Zn(2+), Cd(2+) and Co(2+) support activity to lesser extents.</text>
</comment>
<evidence type="ECO:0000256" key="3">
    <source>
        <dbReference type="ARBA" id="ARBA00022475"/>
    </source>
</evidence>
<organism evidence="20 21">
    <name type="scientific">Macrococcoides bohemicum</name>
    <dbReference type="NCBI Taxonomy" id="1903056"/>
    <lineage>
        <taxon>Bacteria</taxon>
        <taxon>Bacillati</taxon>
        <taxon>Bacillota</taxon>
        <taxon>Bacilli</taxon>
        <taxon>Bacillales</taxon>
        <taxon>Staphylococcaceae</taxon>
        <taxon>Macrococcoides</taxon>
    </lineage>
</organism>
<evidence type="ECO:0000256" key="5">
    <source>
        <dbReference type="ARBA" id="ARBA00022679"/>
    </source>
</evidence>
<keyword evidence="4" id="KW-0444">Lipid biosynthesis</keyword>
<keyword evidence="3" id="KW-1003">Cell membrane</keyword>
<dbReference type="InterPro" id="IPR033717">
    <property type="entry name" value="UDPK"/>
</dbReference>
<dbReference type="PANTHER" id="PTHR34299:SF1">
    <property type="entry name" value="DIACYLGLYCEROL KINASE"/>
    <property type="match status" value="1"/>
</dbReference>
<keyword evidence="18" id="KW-0460">Magnesium</keyword>
<keyword evidence="10 19" id="KW-1133">Transmembrane helix</keyword>
<dbReference type="CDD" id="cd14265">
    <property type="entry name" value="UDPK_IM_like"/>
    <property type="match status" value="1"/>
</dbReference>
<accession>A0A328A701</accession>
<evidence type="ECO:0000313" key="21">
    <source>
        <dbReference type="Proteomes" id="UP000249579"/>
    </source>
</evidence>
<dbReference type="InterPro" id="IPR036945">
    <property type="entry name" value="DAGK_sf"/>
</dbReference>
<keyword evidence="9 17" id="KW-0067">ATP-binding</keyword>
<evidence type="ECO:0000256" key="1">
    <source>
        <dbReference type="ARBA" id="ARBA00004651"/>
    </source>
</evidence>
<keyword evidence="18" id="KW-0479">Metal-binding</keyword>
<gene>
    <name evidence="20" type="ORF">BHX94_02345</name>
</gene>
<comment type="similarity">
    <text evidence="2">Belongs to the bacterial diacylglycerol kinase family.</text>
</comment>
<feature type="binding site" evidence="18">
    <location>
        <position position="66"/>
    </location>
    <ligand>
        <name>a divalent metal cation</name>
        <dbReference type="ChEBI" id="CHEBI:60240"/>
    </ligand>
</feature>
<evidence type="ECO:0000256" key="4">
    <source>
        <dbReference type="ARBA" id="ARBA00022516"/>
    </source>
</evidence>
<protein>
    <submittedName>
        <fullName evidence="20">Diacylglycerol kinase</fullName>
    </submittedName>
</protein>
<keyword evidence="14" id="KW-1208">Phospholipid metabolism</keyword>
<keyword evidence="5" id="KW-0808">Transferase</keyword>
<feature type="binding site" evidence="17">
    <location>
        <position position="66"/>
    </location>
    <ligand>
        <name>ATP</name>
        <dbReference type="ChEBI" id="CHEBI:30616"/>
    </ligand>
</feature>
<evidence type="ECO:0000256" key="9">
    <source>
        <dbReference type="ARBA" id="ARBA00022840"/>
    </source>
</evidence>
<feature type="binding site" evidence="17">
    <location>
        <begin position="84"/>
        <end position="85"/>
    </location>
    <ligand>
        <name>ATP</name>
        <dbReference type="ChEBI" id="CHEBI:30616"/>
    </ligand>
</feature>
<proteinExistence type="inferred from homology"/>
<feature type="transmembrane region" description="Helical" evidence="19">
    <location>
        <begin position="46"/>
        <end position="69"/>
    </location>
</feature>
<dbReference type="GO" id="GO:0046872">
    <property type="term" value="F:metal ion binding"/>
    <property type="evidence" value="ECO:0007669"/>
    <property type="project" value="UniProtKB-KW"/>
</dbReference>
<reference evidence="20 21" key="1">
    <citation type="journal article" date="2018" name="Front. Microbiol.">
        <title>Description and Comparative Genomics of Macrococcus caseolyticus subsp. hominis subsp. nov., Macrococcus goetzii sp. nov., Macrococcus epidermidis sp. nov., and Macrococcus bohemicus sp. nov., Novel Macrococci From Human Clinical Material With Virulence Potential and Suspected Uptake of Foreign DNA by Natural Transformation.</title>
        <authorList>
            <person name="Maslanova I."/>
            <person name="Wertheimer Z."/>
            <person name="Sedlacek I."/>
            <person name="Svec P."/>
            <person name="Indrakova A."/>
            <person name="Kovarovic V."/>
            <person name="Schumann P."/>
            <person name="Sproer C."/>
            <person name="Kralova S."/>
            <person name="Sedo O."/>
            <person name="Kristofova L."/>
            <person name="Vrbovska V."/>
            <person name="Fuzik T."/>
            <person name="Petras P."/>
            <person name="Zdrahal Z."/>
            <person name="Ruzickova V."/>
            <person name="Doskar J."/>
            <person name="Pantucek R."/>
        </authorList>
    </citation>
    <scope>NUCLEOTIDE SEQUENCE [LARGE SCALE GENOMIC DNA]</scope>
    <source>
        <strain evidence="20 21">03/115</strain>
    </source>
</reference>
<sequence length="114" mass="13131">MKRFLYPVQGFITLLKKDINFVIHLIAAVLVTIFSFYFQITKVEWMFVIIAIFSVLFMEVINTSVEYVVDLVTEDYHELAKHAKDTAAFAVLLSSIMSTIIGISIFIPYIIKLF</sequence>
<evidence type="ECO:0000256" key="2">
    <source>
        <dbReference type="ARBA" id="ARBA00005967"/>
    </source>
</evidence>
<evidence type="ECO:0000256" key="10">
    <source>
        <dbReference type="ARBA" id="ARBA00022989"/>
    </source>
</evidence>
<dbReference type="GO" id="GO:0016301">
    <property type="term" value="F:kinase activity"/>
    <property type="evidence" value="ECO:0007669"/>
    <property type="project" value="UniProtKB-KW"/>
</dbReference>
<evidence type="ECO:0000256" key="18">
    <source>
        <dbReference type="PIRSR" id="PIRSR600829-4"/>
    </source>
</evidence>
<dbReference type="EMBL" id="PZJG01000001">
    <property type="protein sequence ID" value="RAK50323.1"/>
    <property type="molecule type" value="Genomic_DNA"/>
</dbReference>
<feature type="active site" description="Proton acceptor" evidence="15">
    <location>
        <position position="59"/>
    </location>
</feature>
<name>A0A328A701_9STAP</name>
<dbReference type="InterPro" id="IPR000829">
    <property type="entry name" value="DAGK"/>
</dbReference>
<feature type="binding site" evidence="16">
    <location>
        <position position="59"/>
    </location>
    <ligand>
        <name>substrate</name>
    </ligand>
</feature>
<keyword evidence="11" id="KW-0443">Lipid metabolism</keyword>
<dbReference type="PROSITE" id="PS01069">
    <property type="entry name" value="DAGK_PROKAR"/>
    <property type="match status" value="1"/>
</dbReference>
<evidence type="ECO:0000256" key="17">
    <source>
        <dbReference type="PIRSR" id="PIRSR600829-3"/>
    </source>
</evidence>
<evidence type="ECO:0000256" key="11">
    <source>
        <dbReference type="ARBA" id="ARBA00023098"/>
    </source>
</evidence>
<evidence type="ECO:0000256" key="15">
    <source>
        <dbReference type="PIRSR" id="PIRSR600829-1"/>
    </source>
</evidence>
<keyword evidence="12 19" id="KW-0472">Membrane</keyword>
<evidence type="ECO:0000256" key="7">
    <source>
        <dbReference type="ARBA" id="ARBA00022741"/>
    </source>
</evidence>
<feature type="transmembrane region" description="Helical" evidence="19">
    <location>
        <begin position="89"/>
        <end position="111"/>
    </location>
</feature>
<evidence type="ECO:0000256" key="6">
    <source>
        <dbReference type="ARBA" id="ARBA00022692"/>
    </source>
</evidence>
<comment type="caution">
    <text evidence="20">The sequence shown here is derived from an EMBL/GenBank/DDBJ whole genome shotgun (WGS) entry which is preliminary data.</text>
</comment>
<dbReference type="OrthoDB" id="9789934at2"/>
<dbReference type="Gene3D" id="1.10.287.3610">
    <property type="match status" value="1"/>
</dbReference>
<keyword evidence="6 19" id="KW-0812">Transmembrane</keyword>
<dbReference type="RefSeq" id="WP_111744840.1">
    <property type="nucleotide sequence ID" value="NZ_DALZDE010000001.1"/>
</dbReference>
<feature type="binding site" evidence="17">
    <location>
        <position position="6"/>
    </location>
    <ligand>
        <name>ATP</name>
        <dbReference type="ChEBI" id="CHEBI:30616"/>
    </ligand>
</feature>
<dbReference type="AlphaFoldDB" id="A0A328A701"/>
<comment type="subcellular location">
    <subcellularLocation>
        <location evidence="1">Cell membrane</location>
        <topology evidence="1">Multi-pass membrane protein</topology>
    </subcellularLocation>
</comment>
<feature type="transmembrane region" description="Helical" evidence="19">
    <location>
        <begin position="21"/>
        <end position="40"/>
    </location>
</feature>
<evidence type="ECO:0000313" key="20">
    <source>
        <dbReference type="EMBL" id="RAK50323.1"/>
    </source>
</evidence>
<evidence type="ECO:0000256" key="12">
    <source>
        <dbReference type="ARBA" id="ARBA00023136"/>
    </source>
</evidence>
<evidence type="ECO:0000256" key="14">
    <source>
        <dbReference type="ARBA" id="ARBA00023264"/>
    </source>
</evidence>
<dbReference type="GO" id="GO:0005886">
    <property type="term" value="C:plasma membrane"/>
    <property type="evidence" value="ECO:0007669"/>
    <property type="project" value="UniProtKB-SubCell"/>
</dbReference>
<dbReference type="PANTHER" id="PTHR34299">
    <property type="entry name" value="DIACYLGLYCEROL KINASE"/>
    <property type="match status" value="1"/>
</dbReference>
<evidence type="ECO:0000256" key="8">
    <source>
        <dbReference type="ARBA" id="ARBA00022777"/>
    </source>
</evidence>
<evidence type="ECO:0000256" key="19">
    <source>
        <dbReference type="SAM" id="Phobius"/>
    </source>
</evidence>
<dbReference type="GO" id="GO:0008654">
    <property type="term" value="P:phospholipid biosynthetic process"/>
    <property type="evidence" value="ECO:0007669"/>
    <property type="project" value="UniProtKB-KW"/>
</dbReference>
<keyword evidence="8 20" id="KW-0418">Kinase</keyword>
<keyword evidence="7 17" id="KW-0547">Nucleotide-binding</keyword>
<evidence type="ECO:0000256" key="13">
    <source>
        <dbReference type="ARBA" id="ARBA00023209"/>
    </source>
</evidence>